<feature type="transmembrane region" description="Helical" evidence="2">
    <location>
        <begin position="382"/>
        <end position="404"/>
    </location>
</feature>
<keyword evidence="2" id="KW-1133">Transmembrane helix</keyword>
<feature type="region of interest" description="Disordered" evidence="1">
    <location>
        <begin position="1"/>
        <end position="22"/>
    </location>
</feature>
<keyword evidence="6" id="KW-1185">Reference proteome</keyword>
<evidence type="ECO:0000259" key="3">
    <source>
        <dbReference type="Pfam" id="PF01757"/>
    </source>
</evidence>
<proteinExistence type="predicted"/>
<keyword evidence="5" id="KW-0012">Acyltransferase</keyword>
<keyword evidence="2" id="KW-0812">Transmembrane</keyword>
<feature type="transmembrane region" description="Helical" evidence="2">
    <location>
        <begin position="282"/>
        <end position="300"/>
    </location>
</feature>
<keyword evidence="2" id="KW-0472">Membrane</keyword>
<name>A0ABW4VHA7_9MICO</name>
<sequence length="700" mass="75523">MTATTTTPAATPSRDAEPAGRPRRFRPEVQALRALAVLLVLAYHIDPAVLPGGYIGVDVFFVISGFLITGHLWREVSTTGRVSLKRFWAARARRILPASLVTTVGVIVLALVLLPPSLVESWWRQALASVLYVENWALAGEAVDYQAATNDPTAFQHFWSLGVEEQFYLGWPLLVLLAVGLWGGARRGVATANPAALRRILLVVFGVVAVASLAWGIKQSMGSDPVAYYSTLTRVWELAAGGILALLIRDTQRFAPLRNTLAVFGVATIVAAACLFDDGTPFPGVAALAPTLGACAVILAGRTSGPGSLRVVAESWAVQRIGDISYSLYLWHFPVIVFFGLSTGREPRPTDVLLILVTSFALAIASYTLVEQPIRTASRFRADGRMLVAALLAMVLVAGLTLTLPLRVQATVERWDSNAQVAAGEADETIPEGIEEGFAPFVDGNTTISPNPVKAAEDKHPAVKACQAAQRATVTSMCEFGVTDDPKATVAVVGDSHAAMFAEPVTEVATERGWRVVTYLHSACPYSAGPRVGSGPEVEACSAANEQTRAELRELAPEVVVTSFQESYSLAARGSEEHPGASGLAEVWNELADRGSEVLVLRDTPHAREDVIECVTENYEDPTQCDQPREDALKGRDTVPGALEEAPRVKEVEFFDYFCDARSCPAVIGNVLVYRDPNHVTRTYMHQVTDRLRQVLPRGM</sequence>
<evidence type="ECO:0000313" key="5">
    <source>
        <dbReference type="EMBL" id="MFD2028122.1"/>
    </source>
</evidence>
<dbReference type="InterPro" id="IPR002656">
    <property type="entry name" value="Acyl_transf_3_dom"/>
</dbReference>
<dbReference type="RefSeq" id="WP_377199825.1">
    <property type="nucleotide sequence ID" value="NZ_JBHUHF010000001.1"/>
</dbReference>
<feature type="domain" description="Acyltransferase 3" evidence="3">
    <location>
        <begin position="28"/>
        <end position="366"/>
    </location>
</feature>
<reference evidence="6" key="1">
    <citation type="journal article" date="2019" name="Int. J. Syst. Evol. Microbiol.">
        <title>The Global Catalogue of Microorganisms (GCM) 10K type strain sequencing project: providing services to taxonomists for standard genome sequencing and annotation.</title>
        <authorList>
            <consortium name="The Broad Institute Genomics Platform"/>
            <consortium name="The Broad Institute Genome Sequencing Center for Infectious Disease"/>
            <person name="Wu L."/>
            <person name="Ma J."/>
        </authorList>
    </citation>
    <scope>NUCLEOTIDE SEQUENCE [LARGE SCALE GENOMIC DNA]</scope>
    <source>
        <strain evidence="6">CCM 7043</strain>
    </source>
</reference>
<feature type="domain" description="SGNH" evidence="4">
    <location>
        <begin position="475"/>
        <end position="693"/>
    </location>
</feature>
<feature type="transmembrane region" description="Helical" evidence="2">
    <location>
        <begin position="352"/>
        <end position="370"/>
    </location>
</feature>
<dbReference type="EC" id="2.3.1.-" evidence="5"/>
<dbReference type="EMBL" id="JBHUHF010000001">
    <property type="protein sequence ID" value="MFD2028122.1"/>
    <property type="molecule type" value="Genomic_DNA"/>
</dbReference>
<feature type="transmembrane region" description="Helical" evidence="2">
    <location>
        <begin position="55"/>
        <end position="74"/>
    </location>
</feature>
<evidence type="ECO:0000259" key="4">
    <source>
        <dbReference type="Pfam" id="PF19040"/>
    </source>
</evidence>
<dbReference type="PANTHER" id="PTHR23028">
    <property type="entry name" value="ACETYLTRANSFERASE"/>
    <property type="match status" value="1"/>
</dbReference>
<comment type="caution">
    <text evidence="5">The sequence shown here is derived from an EMBL/GenBank/DDBJ whole genome shotgun (WGS) entry which is preliminary data.</text>
</comment>
<accession>A0ABW4VHA7</accession>
<feature type="transmembrane region" description="Helical" evidence="2">
    <location>
        <begin position="196"/>
        <end position="215"/>
    </location>
</feature>
<dbReference type="Pfam" id="PF19040">
    <property type="entry name" value="SGNH"/>
    <property type="match status" value="1"/>
</dbReference>
<feature type="transmembrane region" description="Helical" evidence="2">
    <location>
        <begin position="227"/>
        <end position="248"/>
    </location>
</feature>
<feature type="transmembrane region" description="Helical" evidence="2">
    <location>
        <begin position="321"/>
        <end position="340"/>
    </location>
</feature>
<protein>
    <submittedName>
        <fullName evidence="5">Acyltransferase family protein</fullName>
        <ecNumber evidence="5">2.3.1.-</ecNumber>
    </submittedName>
</protein>
<feature type="transmembrane region" description="Helical" evidence="2">
    <location>
        <begin position="95"/>
        <end position="114"/>
    </location>
</feature>
<organism evidence="5 6">
    <name type="scientific">Promicromonospora aerolata</name>
    <dbReference type="NCBI Taxonomy" id="195749"/>
    <lineage>
        <taxon>Bacteria</taxon>
        <taxon>Bacillati</taxon>
        <taxon>Actinomycetota</taxon>
        <taxon>Actinomycetes</taxon>
        <taxon>Micrococcales</taxon>
        <taxon>Promicromonosporaceae</taxon>
        <taxon>Promicromonospora</taxon>
    </lineage>
</organism>
<dbReference type="Proteomes" id="UP001597338">
    <property type="component" value="Unassembled WGS sequence"/>
</dbReference>
<gene>
    <name evidence="5" type="ORF">ACFSL2_21680</name>
</gene>
<evidence type="ECO:0000256" key="2">
    <source>
        <dbReference type="SAM" id="Phobius"/>
    </source>
</evidence>
<evidence type="ECO:0000256" key="1">
    <source>
        <dbReference type="SAM" id="MobiDB-lite"/>
    </source>
</evidence>
<feature type="transmembrane region" description="Helical" evidence="2">
    <location>
        <begin position="260"/>
        <end position="276"/>
    </location>
</feature>
<feature type="transmembrane region" description="Helical" evidence="2">
    <location>
        <begin position="167"/>
        <end position="184"/>
    </location>
</feature>
<dbReference type="GO" id="GO:0016746">
    <property type="term" value="F:acyltransferase activity"/>
    <property type="evidence" value="ECO:0007669"/>
    <property type="project" value="UniProtKB-KW"/>
</dbReference>
<dbReference type="PANTHER" id="PTHR23028:SF53">
    <property type="entry name" value="ACYL_TRANSF_3 DOMAIN-CONTAINING PROTEIN"/>
    <property type="match status" value="1"/>
</dbReference>
<dbReference type="InterPro" id="IPR043968">
    <property type="entry name" value="SGNH"/>
</dbReference>
<dbReference type="Pfam" id="PF01757">
    <property type="entry name" value="Acyl_transf_3"/>
    <property type="match status" value="1"/>
</dbReference>
<dbReference type="InterPro" id="IPR050879">
    <property type="entry name" value="Acyltransferase_3"/>
</dbReference>
<feature type="transmembrane region" description="Helical" evidence="2">
    <location>
        <begin position="31"/>
        <end position="49"/>
    </location>
</feature>
<evidence type="ECO:0000313" key="6">
    <source>
        <dbReference type="Proteomes" id="UP001597338"/>
    </source>
</evidence>
<keyword evidence="5" id="KW-0808">Transferase</keyword>
<feature type="compositionally biased region" description="Low complexity" evidence="1">
    <location>
        <begin position="1"/>
        <end position="12"/>
    </location>
</feature>